<reference evidence="4" key="1">
    <citation type="submission" date="2025-08" db="UniProtKB">
        <authorList>
            <consortium name="RefSeq"/>
        </authorList>
    </citation>
    <scope>IDENTIFICATION</scope>
    <source>
        <tissue evidence="4">Blood</tissue>
    </source>
</reference>
<dbReference type="RefSeq" id="XP_030618701.1">
    <property type="nucleotide sequence ID" value="XM_030762841.1"/>
</dbReference>
<dbReference type="GeneID" id="111187403"/>
<gene>
    <name evidence="4" type="primary">ZNF514</name>
</gene>
<proteinExistence type="predicted"/>
<protein>
    <submittedName>
        <fullName evidence="4">Zinc finger protein 514 isoform X2</fullName>
    </submittedName>
</protein>
<name>A0A7F8K7C8_DELLE</name>
<dbReference type="InterPro" id="IPR001909">
    <property type="entry name" value="KRAB"/>
</dbReference>
<evidence type="ECO:0000313" key="4">
    <source>
        <dbReference type="RefSeq" id="XP_030618701.1"/>
    </source>
</evidence>
<dbReference type="GO" id="GO:0006355">
    <property type="term" value="P:regulation of DNA-templated transcription"/>
    <property type="evidence" value="ECO:0007669"/>
    <property type="project" value="InterPro"/>
</dbReference>
<organism evidence="3 4">
    <name type="scientific">Delphinapterus leucas</name>
    <name type="common">Beluga whale</name>
    <dbReference type="NCBI Taxonomy" id="9749"/>
    <lineage>
        <taxon>Eukaryota</taxon>
        <taxon>Metazoa</taxon>
        <taxon>Chordata</taxon>
        <taxon>Craniata</taxon>
        <taxon>Vertebrata</taxon>
        <taxon>Euteleostomi</taxon>
        <taxon>Mammalia</taxon>
        <taxon>Eutheria</taxon>
        <taxon>Laurasiatheria</taxon>
        <taxon>Artiodactyla</taxon>
        <taxon>Whippomorpha</taxon>
        <taxon>Cetacea</taxon>
        <taxon>Odontoceti</taxon>
        <taxon>Monodontidae</taxon>
        <taxon>Delphinapterus</taxon>
    </lineage>
</organism>
<dbReference type="CTD" id="84874"/>
<dbReference type="SMART" id="SM00349">
    <property type="entry name" value="KRAB"/>
    <property type="match status" value="1"/>
</dbReference>
<evidence type="ECO:0000313" key="3">
    <source>
        <dbReference type="Proteomes" id="UP000248483"/>
    </source>
</evidence>
<dbReference type="PROSITE" id="PS50805">
    <property type="entry name" value="KRAB"/>
    <property type="match status" value="1"/>
</dbReference>
<dbReference type="Pfam" id="PF01352">
    <property type="entry name" value="KRAB"/>
    <property type="match status" value="1"/>
</dbReference>
<feature type="compositionally biased region" description="Basic and acidic residues" evidence="1">
    <location>
        <begin position="21"/>
        <end position="31"/>
    </location>
</feature>
<dbReference type="SUPFAM" id="SSF109640">
    <property type="entry name" value="KRAB domain (Kruppel-associated box)"/>
    <property type="match status" value="1"/>
</dbReference>
<dbReference type="CDD" id="cd07765">
    <property type="entry name" value="KRAB_A-box"/>
    <property type="match status" value="1"/>
</dbReference>
<dbReference type="AlphaFoldDB" id="A0A7F8K7C8"/>
<feature type="region of interest" description="Disordered" evidence="1">
    <location>
        <begin position="1"/>
        <end position="53"/>
    </location>
</feature>
<feature type="domain" description="KRAB" evidence="2">
    <location>
        <begin position="78"/>
        <end position="149"/>
    </location>
</feature>
<keyword evidence="3" id="KW-1185">Reference proteome</keyword>
<dbReference type="Proteomes" id="UP000248483">
    <property type="component" value="Unplaced"/>
</dbReference>
<accession>A0A7F8K7C8</accession>
<evidence type="ECO:0000259" key="2">
    <source>
        <dbReference type="PROSITE" id="PS50805"/>
    </source>
</evidence>
<evidence type="ECO:0000256" key="1">
    <source>
        <dbReference type="SAM" id="MobiDB-lite"/>
    </source>
</evidence>
<sequence length="230" mass="25558">MPGVTQLAPRSLNPGRTAGTRPEDRDLDLVKGHRPLAPAMDSTASVLPSQDPALPPERCPGEKGTASLFLKARPQDLMTFEDVAVEFTRWEWGQLDPTQKDVYREVMLENFKNLASLGFPMSKPYVICQLEEGEEPCILEREISTGAPADHWQELRHRTMADGKGGWKWKSLSWAAMGPMKIGGFYYEGRRGGWILTNDQESVPEDPNTSKPFGNEIISMILSGSQSSPL</sequence>
<dbReference type="PANTHER" id="PTHR23232:SF140">
    <property type="entry name" value="ZFP92 ZINC FINGER PROTEIN"/>
    <property type="match status" value="1"/>
</dbReference>
<dbReference type="Gene3D" id="6.10.140.140">
    <property type="match status" value="1"/>
</dbReference>
<dbReference type="InterPro" id="IPR036051">
    <property type="entry name" value="KRAB_dom_sf"/>
</dbReference>
<dbReference type="InterPro" id="IPR050169">
    <property type="entry name" value="Krueppel_C2H2_ZnF"/>
</dbReference>
<dbReference type="PANTHER" id="PTHR23232">
    <property type="entry name" value="KRAB DOMAIN C2H2 ZINC FINGER"/>
    <property type="match status" value="1"/>
</dbReference>